<dbReference type="STRING" id="1333845.SAMN04487895_101490"/>
<dbReference type="RefSeq" id="WP_036588004.1">
    <property type="nucleotide sequence ID" value="NZ_CP076607.1"/>
</dbReference>
<name>A0A1H8GEZ8_9BACL</name>
<proteinExistence type="predicted"/>
<dbReference type="AlphaFoldDB" id="A0A1H8GEZ8"/>
<dbReference type="SUPFAM" id="SSF143100">
    <property type="entry name" value="TTHA1013/TTHA0281-like"/>
    <property type="match status" value="1"/>
</dbReference>
<accession>A0A1H8GEZ8</accession>
<keyword evidence="5" id="KW-1185">Reference proteome</keyword>
<evidence type="ECO:0000313" key="3">
    <source>
        <dbReference type="EMBL" id="SEN42543.1"/>
    </source>
</evidence>
<dbReference type="InterPro" id="IPR035069">
    <property type="entry name" value="TTHA1013/TTHA0281-like"/>
</dbReference>
<gene>
    <name evidence="2" type="ORF">KP014_20020</name>
    <name evidence="3" type="ORF">SAMN04487895_101490</name>
</gene>
<dbReference type="Proteomes" id="UP000683429">
    <property type="component" value="Chromosome"/>
</dbReference>
<feature type="domain" description="HicB-like antitoxin of toxin-antitoxin system" evidence="1">
    <location>
        <begin position="16"/>
        <end position="94"/>
    </location>
</feature>
<reference evidence="3 4" key="1">
    <citation type="submission" date="2016-10" db="EMBL/GenBank/DDBJ databases">
        <authorList>
            <person name="de Groot N.N."/>
        </authorList>
    </citation>
    <scope>NUCLEOTIDE SEQUENCE [LARGE SCALE GENOMIC DNA]</scope>
    <source>
        <strain evidence="3 4">CGMCC 1.10238</strain>
    </source>
</reference>
<dbReference type="Proteomes" id="UP000198809">
    <property type="component" value="Unassembled WGS sequence"/>
</dbReference>
<dbReference type="Gene3D" id="3.30.160.250">
    <property type="match status" value="1"/>
</dbReference>
<organism evidence="3 4">
    <name type="scientific">Paenibacillus sophorae</name>
    <dbReference type="NCBI Taxonomy" id="1333845"/>
    <lineage>
        <taxon>Bacteria</taxon>
        <taxon>Bacillati</taxon>
        <taxon>Bacillota</taxon>
        <taxon>Bacilli</taxon>
        <taxon>Bacillales</taxon>
        <taxon>Paenibacillaceae</taxon>
        <taxon>Paenibacillus</taxon>
    </lineage>
</organism>
<reference evidence="2 5" key="2">
    <citation type="submission" date="2021-06" db="EMBL/GenBank/DDBJ databases">
        <title>Whole genome sequence of Paenibacillus sophorae DSM23020 for comparative genomics.</title>
        <authorList>
            <person name="Kim M.-J."/>
            <person name="Lee G."/>
            <person name="Shin J.-H."/>
        </authorList>
    </citation>
    <scope>NUCLEOTIDE SEQUENCE [LARGE SCALE GENOMIC DNA]</scope>
    <source>
        <strain evidence="2 5">DSM 23020</strain>
    </source>
</reference>
<dbReference type="InterPro" id="IPR031807">
    <property type="entry name" value="HicB-like"/>
</dbReference>
<dbReference type="EMBL" id="CP076607">
    <property type="protein sequence ID" value="QWU14201.1"/>
    <property type="molecule type" value="Genomic_DNA"/>
</dbReference>
<evidence type="ECO:0000259" key="1">
    <source>
        <dbReference type="Pfam" id="PF15919"/>
    </source>
</evidence>
<dbReference type="Pfam" id="PF15919">
    <property type="entry name" value="HicB_lk_antitox"/>
    <property type="match status" value="1"/>
</dbReference>
<evidence type="ECO:0000313" key="4">
    <source>
        <dbReference type="Proteomes" id="UP000198809"/>
    </source>
</evidence>
<dbReference type="EMBL" id="FODH01000001">
    <property type="protein sequence ID" value="SEN42543.1"/>
    <property type="molecule type" value="Genomic_DNA"/>
</dbReference>
<dbReference type="OrthoDB" id="5419659at2"/>
<sequence length="129" mass="14756">MNIEKNYTYVAVLDFNNDHIQISFPDLEEALTQADTLEEAFRRANEVLKLTVQSRLEDGELIPGPTPIEQIKLAMKQFTTIASCTISTKIKYVKKTLTIPEDLNEVAERRGINFSQVLQNAIREKLEED</sequence>
<protein>
    <submittedName>
        <fullName evidence="3">HicB_like antitoxin of toxin-antitoxin system</fullName>
    </submittedName>
    <submittedName>
        <fullName evidence="2">Type II toxin-antitoxin system HicB family antitoxin</fullName>
    </submittedName>
</protein>
<evidence type="ECO:0000313" key="2">
    <source>
        <dbReference type="EMBL" id="QWU14201.1"/>
    </source>
</evidence>
<evidence type="ECO:0000313" key="5">
    <source>
        <dbReference type="Proteomes" id="UP000683429"/>
    </source>
</evidence>